<evidence type="ECO:0000256" key="1">
    <source>
        <dbReference type="ARBA" id="ARBA00010574"/>
    </source>
</evidence>
<organism evidence="4 5">
    <name type="scientific">Vibrio spartinae</name>
    <dbReference type="NCBI Taxonomy" id="1918945"/>
    <lineage>
        <taxon>Bacteria</taxon>
        <taxon>Pseudomonadati</taxon>
        <taxon>Pseudomonadota</taxon>
        <taxon>Gammaproteobacteria</taxon>
        <taxon>Vibrionales</taxon>
        <taxon>Vibrionaceae</taxon>
        <taxon>Vibrio</taxon>
    </lineage>
</organism>
<keyword evidence="6" id="KW-1185">Reference proteome</keyword>
<dbReference type="GO" id="GO:0042256">
    <property type="term" value="P:cytosolic ribosome assembly"/>
    <property type="evidence" value="ECO:0007669"/>
    <property type="project" value="UniProtKB-UniRule"/>
</dbReference>
<evidence type="ECO:0000256" key="2">
    <source>
        <dbReference type="HAMAP-Rule" id="MF_01477"/>
    </source>
</evidence>
<dbReference type="GO" id="GO:0090071">
    <property type="term" value="P:negative regulation of ribosome biogenesis"/>
    <property type="evidence" value="ECO:0007669"/>
    <property type="project" value="UniProtKB-UniRule"/>
</dbReference>
<dbReference type="Proteomes" id="UP000184774">
    <property type="component" value="Unassembled WGS sequence"/>
</dbReference>
<dbReference type="GO" id="GO:0005737">
    <property type="term" value="C:cytoplasm"/>
    <property type="evidence" value="ECO:0007669"/>
    <property type="project" value="UniProtKB-SubCell"/>
</dbReference>
<evidence type="ECO:0000313" key="3">
    <source>
        <dbReference type="EMBL" id="QMV13720.1"/>
    </source>
</evidence>
<reference evidence="3 6" key="3">
    <citation type="journal article" date="2020" name="J. Nat. Prod.">
        <title>Genomics-Metabolomics Profiling Disclosed Marine Vibrio spartinae 3.6 as a Producer of a New Branched Side Chain Prodigiosin.</title>
        <authorList>
            <person name="Vitale G.A."/>
            <person name="Sciarretta M."/>
            <person name="Palma Esposito F."/>
            <person name="January G.G."/>
            <person name="Giaccio M."/>
            <person name="Bunk B."/>
            <person name="Sproer C."/>
            <person name="Bajerski F."/>
            <person name="Power D."/>
            <person name="Festa C."/>
            <person name="Monti M.C."/>
            <person name="D'Auria M.V."/>
            <person name="de Pascale D."/>
        </authorList>
    </citation>
    <scope>NUCLEOTIDE SEQUENCE [LARGE SCALE GENOMIC DNA]</scope>
    <source>
        <strain evidence="3 6">3.6</strain>
    </source>
</reference>
<dbReference type="AlphaFoldDB" id="A0A1N6M843"/>
<keyword evidence="2" id="KW-0678">Repressor</keyword>
<evidence type="ECO:0000313" key="5">
    <source>
        <dbReference type="Proteomes" id="UP000184774"/>
    </source>
</evidence>
<dbReference type="PANTHER" id="PTHR21043:SF0">
    <property type="entry name" value="MITOCHONDRIAL ASSEMBLY OF RIBOSOMAL LARGE SUBUNIT PROTEIN 1"/>
    <property type="match status" value="1"/>
</dbReference>
<dbReference type="NCBIfam" id="TIGR00090">
    <property type="entry name" value="rsfS_iojap_ybeB"/>
    <property type="match status" value="1"/>
</dbReference>
<sequence length="119" mass="13441">MSRWKVETKLEEISLQHEELKKFLVDKADDMKAENITALHVTGKSSVTDYMVICTGTSKRHVSSIANHVASEAKKLGMSPLGMEGDSEGEWVVLDMGTSMLHVMQEEQRSLYQLEKLWS</sequence>
<dbReference type="Pfam" id="PF02410">
    <property type="entry name" value="RsfS"/>
    <property type="match status" value="1"/>
</dbReference>
<dbReference type="GO" id="GO:0017148">
    <property type="term" value="P:negative regulation of translation"/>
    <property type="evidence" value="ECO:0007669"/>
    <property type="project" value="UniProtKB-UniRule"/>
</dbReference>
<proteinExistence type="inferred from homology"/>
<dbReference type="EMBL" id="CP046268">
    <property type="protein sequence ID" value="QMV13720.1"/>
    <property type="molecule type" value="Genomic_DNA"/>
</dbReference>
<dbReference type="PANTHER" id="PTHR21043">
    <property type="entry name" value="IOJAP SUPERFAMILY ORTHOLOG"/>
    <property type="match status" value="1"/>
</dbReference>
<dbReference type="Gene3D" id="3.30.460.10">
    <property type="entry name" value="Beta Polymerase, domain 2"/>
    <property type="match status" value="1"/>
</dbReference>
<comment type="subunit">
    <text evidence="2">Interacts with ribosomal protein uL14 (rplN).</text>
</comment>
<reference evidence="3" key="2">
    <citation type="submission" date="2019-11" db="EMBL/GenBank/DDBJ databases">
        <authorList>
            <person name="January G."/>
            <person name="Bunk B."/>
        </authorList>
    </citation>
    <scope>NUCLEOTIDE SEQUENCE</scope>
    <source>
        <strain evidence="3">3.6</strain>
    </source>
</reference>
<dbReference type="EMBL" id="FSSB01000021">
    <property type="protein sequence ID" value="SIO95623.1"/>
    <property type="molecule type" value="Genomic_DNA"/>
</dbReference>
<comment type="similarity">
    <text evidence="1 2">Belongs to the Iojap/RsfS family.</text>
</comment>
<evidence type="ECO:0000313" key="6">
    <source>
        <dbReference type="Proteomes" id="UP000515264"/>
    </source>
</evidence>
<accession>A0A1N6M843</accession>
<gene>
    <name evidence="2 4" type="primary">rsfS</name>
    <name evidence="4" type="ORF">VSP9026_03371</name>
    <name evidence="3" type="ORF">Vspart_00962</name>
</gene>
<keyword evidence="2" id="KW-0810">Translation regulation</keyword>
<name>A0A1N6M843_9VIBR</name>
<dbReference type="InterPro" id="IPR043519">
    <property type="entry name" value="NT_sf"/>
</dbReference>
<evidence type="ECO:0000313" key="4">
    <source>
        <dbReference type="EMBL" id="SIO95623.1"/>
    </source>
</evidence>
<dbReference type="Proteomes" id="UP000515264">
    <property type="component" value="Chromosome 1"/>
</dbReference>
<comment type="subcellular location">
    <subcellularLocation>
        <location evidence="2">Cytoplasm</location>
    </subcellularLocation>
</comment>
<keyword evidence="2" id="KW-0963">Cytoplasm</keyword>
<protein>
    <recommendedName>
        <fullName evidence="2">Ribosomal silencing factor RsfS</fullName>
    </recommendedName>
</protein>
<dbReference type="GO" id="GO:0043023">
    <property type="term" value="F:ribosomal large subunit binding"/>
    <property type="evidence" value="ECO:0007669"/>
    <property type="project" value="TreeGrafter"/>
</dbReference>
<reference evidence="4 5" key="1">
    <citation type="submission" date="2016-12" db="EMBL/GenBank/DDBJ databases">
        <authorList>
            <person name="Song W.-J."/>
            <person name="Kurnit D.M."/>
        </authorList>
    </citation>
    <scope>NUCLEOTIDE SEQUENCE [LARGE SCALE GENOMIC DNA]</scope>
    <source>
        <strain evidence="4 5">CECT 9026</strain>
    </source>
</reference>
<comment type="function">
    <text evidence="2">Functions as a ribosomal silencing factor. Interacts with ribosomal protein uL14 (rplN), blocking formation of intersubunit bridge B8. Prevents association of the 30S and 50S ribosomal subunits and the formation of functional ribosomes, thus repressing translation.</text>
</comment>
<dbReference type="InterPro" id="IPR004394">
    <property type="entry name" value="Iojap/RsfS/C7orf30"/>
</dbReference>
<dbReference type="HAMAP" id="MF_01477">
    <property type="entry name" value="Iojap_RsfS"/>
    <property type="match status" value="1"/>
</dbReference>
<dbReference type="SUPFAM" id="SSF81301">
    <property type="entry name" value="Nucleotidyltransferase"/>
    <property type="match status" value="1"/>
</dbReference>